<reference evidence="1" key="1">
    <citation type="journal article" date="2023" name="Mol. Phylogenet. Evol.">
        <title>Genome-scale phylogeny and comparative genomics of the fungal order Sordariales.</title>
        <authorList>
            <person name="Hensen N."/>
            <person name="Bonometti L."/>
            <person name="Westerberg I."/>
            <person name="Brannstrom I.O."/>
            <person name="Guillou S."/>
            <person name="Cros-Aarteil S."/>
            <person name="Calhoun S."/>
            <person name="Haridas S."/>
            <person name="Kuo A."/>
            <person name="Mondo S."/>
            <person name="Pangilinan J."/>
            <person name="Riley R."/>
            <person name="LaButti K."/>
            <person name="Andreopoulos B."/>
            <person name="Lipzen A."/>
            <person name="Chen C."/>
            <person name="Yan M."/>
            <person name="Daum C."/>
            <person name="Ng V."/>
            <person name="Clum A."/>
            <person name="Steindorff A."/>
            <person name="Ohm R.A."/>
            <person name="Martin F."/>
            <person name="Silar P."/>
            <person name="Natvig D.O."/>
            <person name="Lalanne C."/>
            <person name="Gautier V."/>
            <person name="Ament-Velasquez S.L."/>
            <person name="Kruys A."/>
            <person name="Hutchinson M.I."/>
            <person name="Powell A.J."/>
            <person name="Barry K."/>
            <person name="Miller A.N."/>
            <person name="Grigoriev I.V."/>
            <person name="Debuchy R."/>
            <person name="Gladieux P."/>
            <person name="Hiltunen Thoren M."/>
            <person name="Johannesson H."/>
        </authorList>
    </citation>
    <scope>NUCLEOTIDE SEQUENCE</scope>
    <source>
        <strain evidence="1">PSN309</strain>
    </source>
</reference>
<organism evidence="1 2">
    <name type="scientific">Podospora australis</name>
    <dbReference type="NCBI Taxonomy" id="1536484"/>
    <lineage>
        <taxon>Eukaryota</taxon>
        <taxon>Fungi</taxon>
        <taxon>Dikarya</taxon>
        <taxon>Ascomycota</taxon>
        <taxon>Pezizomycotina</taxon>
        <taxon>Sordariomycetes</taxon>
        <taxon>Sordariomycetidae</taxon>
        <taxon>Sordariales</taxon>
        <taxon>Podosporaceae</taxon>
        <taxon>Podospora</taxon>
    </lineage>
</organism>
<evidence type="ECO:0000313" key="2">
    <source>
        <dbReference type="Proteomes" id="UP001302126"/>
    </source>
</evidence>
<gene>
    <name evidence="1" type="ORF">QBC35DRAFT_395993</name>
</gene>
<dbReference type="Proteomes" id="UP001302126">
    <property type="component" value="Unassembled WGS sequence"/>
</dbReference>
<sequence>GVAALCIDTNERDCVAAIGNFDGSDGIMTVDENFFVTGRSKIQSGKYLYITSKVSVMGEFPSLQWIYKTG</sequence>
<proteinExistence type="predicted"/>
<comment type="caution">
    <text evidence="1">The sequence shown here is derived from an EMBL/GenBank/DDBJ whole genome shotgun (WGS) entry which is preliminary data.</text>
</comment>
<keyword evidence="2" id="KW-1185">Reference proteome</keyword>
<evidence type="ECO:0000313" key="1">
    <source>
        <dbReference type="EMBL" id="KAK4182426.1"/>
    </source>
</evidence>
<dbReference type="AlphaFoldDB" id="A0AAN6WIF3"/>
<accession>A0AAN6WIF3</accession>
<name>A0AAN6WIF3_9PEZI</name>
<protein>
    <submittedName>
        <fullName evidence="1">Uncharacterized protein</fullName>
    </submittedName>
</protein>
<feature type="non-terminal residue" evidence="1">
    <location>
        <position position="1"/>
    </location>
</feature>
<reference evidence="1" key="2">
    <citation type="submission" date="2023-05" db="EMBL/GenBank/DDBJ databases">
        <authorList>
            <consortium name="Lawrence Berkeley National Laboratory"/>
            <person name="Steindorff A."/>
            <person name="Hensen N."/>
            <person name="Bonometti L."/>
            <person name="Westerberg I."/>
            <person name="Brannstrom I.O."/>
            <person name="Guillou S."/>
            <person name="Cros-Aarteil S."/>
            <person name="Calhoun S."/>
            <person name="Haridas S."/>
            <person name="Kuo A."/>
            <person name="Mondo S."/>
            <person name="Pangilinan J."/>
            <person name="Riley R."/>
            <person name="Labutti K."/>
            <person name="Andreopoulos B."/>
            <person name="Lipzen A."/>
            <person name="Chen C."/>
            <person name="Yanf M."/>
            <person name="Daum C."/>
            <person name="Ng V."/>
            <person name="Clum A."/>
            <person name="Ohm R."/>
            <person name="Martin F."/>
            <person name="Silar P."/>
            <person name="Natvig D."/>
            <person name="Lalanne C."/>
            <person name="Gautier V."/>
            <person name="Ament-Velasquez S.L."/>
            <person name="Kruys A."/>
            <person name="Hutchinson M.I."/>
            <person name="Powell A.J."/>
            <person name="Barry K."/>
            <person name="Miller A.N."/>
            <person name="Grigoriev I.V."/>
            <person name="Debuchy R."/>
            <person name="Gladieux P."/>
            <person name="Thoren M.H."/>
            <person name="Johannesson H."/>
        </authorList>
    </citation>
    <scope>NUCLEOTIDE SEQUENCE</scope>
    <source>
        <strain evidence="1">PSN309</strain>
    </source>
</reference>
<dbReference type="EMBL" id="MU864662">
    <property type="protein sequence ID" value="KAK4182426.1"/>
    <property type="molecule type" value="Genomic_DNA"/>
</dbReference>